<dbReference type="Gene3D" id="3.40.50.620">
    <property type="entry name" value="HUPs"/>
    <property type="match status" value="1"/>
</dbReference>
<dbReference type="EC" id="6.1.1.19" evidence="8"/>
<keyword evidence="8" id="KW-0963">Cytoplasm</keyword>
<keyword evidence="4 8" id="KW-0067">ATP-binding</keyword>
<evidence type="ECO:0000256" key="5">
    <source>
        <dbReference type="ARBA" id="ARBA00022917"/>
    </source>
</evidence>
<dbReference type="SUPFAM" id="SSF55190">
    <property type="entry name" value="Arginyl-tRNA synthetase (ArgRS), N-terminal 'additional' domain"/>
    <property type="match status" value="1"/>
</dbReference>
<dbReference type="GO" id="GO:0005737">
    <property type="term" value="C:cytoplasm"/>
    <property type="evidence" value="ECO:0007669"/>
    <property type="project" value="UniProtKB-SubCell"/>
</dbReference>
<evidence type="ECO:0000256" key="8">
    <source>
        <dbReference type="HAMAP-Rule" id="MF_00123"/>
    </source>
</evidence>
<dbReference type="Pfam" id="PF00750">
    <property type="entry name" value="tRNA-synt_1d"/>
    <property type="match status" value="1"/>
</dbReference>
<dbReference type="FunFam" id="1.10.730.10:FF:000006">
    <property type="entry name" value="Arginyl-tRNA synthetase 2, mitochondrial"/>
    <property type="match status" value="1"/>
</dbReference>
<dbReference type="HAMAP" id="MF_00123">
    <property type="entry name" value="Arg_tRNA_synth"/>
    <property type="match status" value="1"/>
</dbReference>
<evidence type="ECO:0000313" key="14">
    <source>
        <dbReference type="Proteomes" id="UP000034013"/>
    </source>
</evidence>
<evidence type="ECO:0000256" key="6">
    <source>
        <dbReference type="ARBA" id="ARBA00023146"/>
    </source>
</evidence>
<dbReference type="GO" id="GO:0006420">
    <property type="term" value="P:arginyl-tRNA aminoacylation"/>
    <property type="evidence" value="ECO:0007669"/>
    <property type="project" value="UniProtKB-UniRule"/>
</dbReference>
<dbReference type="PANTHER" id="PTHR11956">
    <property type="entry name" value="ARGINYL-TRNA SYNTHETASE"/>
    <property type="match status" value="1"/>
</dbReference>
<keyword evidence="5 8" id="KW-0648">Protein biosynthesis</keyword>
<evidence type="ECO:0000256" key="3">
    <source>
        <dbReference type="ARBA" id="ARBA00022741"/>
    </source>
</evidence>
<evidence type="ECO:0000259" key="12">
    <source>
        <dbReference type="SMART" id="SM01016"/>
    </source>
</evidence>
<evidence type="ECO:0000256" key="7">
    <source>
        <dbReference type="ARBA" id="ARBA00049339"/>
    </source>
</evidence>
<evidence type="ECO:0000256" key="4">
    <source>
        <dbReference type="ARBA" id="ARBA00022840"/>
    </source>
</evidence>
<evidence type="ECO:0000259" key="10">
    <source>
        <dbReference type="SMART" id="SM00836"/>
    </source>
</evidence>
<name>A0A0G0T5T8_9BACT</name>
<dbReference type="Gene3D" id="3.30.1360.70">
    <property type="entry name" value="Arginyl tRNA synthetase N-terminal domain"/>
    <property type="match status" value="1"/>
</dbReference>
<dbReference type="Pfam" id="PF05746">
    <property type="entry name" value="DALR_1"/>
    <property type="match status" value="1"/>
</dbReference>
<comment type="subcellular location">
    <subcellularLocation>
        <location evidence="8">Cytoplasm</location>
    </subcellularLocation>
</comment>
<accession>A0A0G0T5T8</accession>
<protein>
    <recommendedName>
        <fullName evidence="8">Arginine--tRNA ligase</fullName>
        <ecNumber evidence="8">6.1.1.19</ecNumber>
    </recommendedName>
    <alternativeName>
        <fullName evidence="8">Arginyl-tRNA synthetase</fullName>
        <shortName evidence="8">ArgRS</shortName>
    </alternativeName>
</protein>
<dbReference type="InterPro" id="IPR014729">
    <property type="entry name" value="Rossmann-like_a/b/a_fold"/>
</dbReference>
<dbReference type="InterPro" id="IPR005146">
    <property type="entry name" value="B3/B4_tRNA-bd"/>
</dbReference>
<dbReference type="Pfam" id="PF03485">
    <property type="entry name" value="Arg_tRNA_synt_N"/>
    <property type="match status" value="1"/>
</dbReference>
<evidence type="ECO:0000256" key="1">
    <source>
        <dbReference type="ARBA" id="ARBA00005594"/>
    </source>
</evidence>
<dbReference type="InterPro" id="IPR009080">
    <property type="entry name" value="tRNAsynth_Ia_anticodon-bd"/>
</dbReference>
<feature type="domain" description="Arginyl tRNA synthetase N-terminal" evidence="12">
    <location>
        <begin position="272"/>
        <end position="352"/>
    </location>
</feature>
<dbReference type="AlphaFoldDB" id="A0A0G0T5T8"/>
<dbReference type="InterPro" id="IPR008909">
    <property type="entry name" value="DALR_anticod-bd"/>
</dbReference>
<dbReference type="InterPro" id="IPR036695">
    <property type="entry name" value="Arg-tRNA-synth_N_sf"/>
</dbReference>
<dbReference type="SUPFAM" id="SSF47323">
    <property type="entry name" value="Anticodon-binding domain of a subclass of class I aminoacyl-tRNA synthetases"/>
    <property type="match status" value="1"/>
</dbReference>
<comment type="catalytic activity">
    <reaction evidence="7 8">
        <text>tRNA(Arg) + L-arginine + ATP = L-arginyl-tRNA(Arg) + AMP + diphosphate</text>
        <dbReference type="Rhea" id="RHEA:20301"/>
        <dbReference type="Rhea" id="RHEA-COMP:9658"/>
        <dbReference type="Rhea" id="RHEA-COMP:9673"/>
        <dbReference type="ChEBI" id="CHEBI:30616"/>
        <dbReference type="ChEBI" id="CHEBI:32682"/>
        <dbReference type="ChEBI" id="CHEBI:33019"/>
        <dbReference type="ChEBI" id="CHEBI:78442"/>
        <dbReference type="ChEBI" id="CHEBI:78513"/>
        <dbReference type="ChEBI" id="CHEBI:456215"/>
        <dbReference type="EC" id="6.1.1.19"/>
    </reaction>
</comment>
<dbReference type="GO" id="GO:0003723">
    <property type="term" value="F:RNA binding"/>
    <property type="evidence" value="ECO:0007669"/>
    <property type="project" value="InterPro"/>
</dbReference>
<keyword evidence="6 8" id="KW-0030">Aminoacyl-tRNA synthetase</keyword>
<dbReference type="GO" id="GO:0005524">
    <property type="term" value="F:ATP binding"/>
    <property type="evidence" value="ECO:0007669"/>
    <property type="project" value="UniProtKB-UniRule"/>
</dbReference>
<sequence>MEYNKEMKFKIEKEVFDKFPNLVVALPIILDFDNNKSSVESLKYLRGQETDLRANLDLDSLVKDKRVAIYIDAFKKFGVDPEVFLPAHVALAKRVLEGGELPDINPLVNIYNALSIKYLTPFGGEDLNSLYGDFVLKFAEGGEQWIPIGGTKSRPAVKGELIWRDDLDLSTRALNWRQCDRTKLTKNSKNGYFIMDGFSNVNRENIEKAATKFLDLVNKHFGGDGKIYWLDKEHPEVEIPFESKKISQNNLKQKRESKPIKIVKKEHFGYAKIIAGIINQTLGIDNADVEFAENSEFGDYSCNVALVLAKSEGKNPRELAEEIRIKLSKSPELSKFVDKIEVDGPGFINFWLKTDVLVSNLMQIEEEKEKYGQSDFLKGKKVVVEYTDPNPFKEFHIGHLYTNTVGESISRLQSAIGASVWRADYFGDVGMHAAKAIWGLMFKFSEDKVDIKDLTEKPLKERIEYFGQAYAKGATAFEENAAAAEDMKELNFLIFKAAQEVVLPEFNESPQVNYDQYIKKDGKYSYSEIKNIYEIGRAWSLEYFESIYKRVGMKFDGYYPESRTGEFGYGMVLDGLAKGIFEKGERGAVIFPGEKYGLHNRVFINALNLPTYETKDFGNAVAKYKDFPYDKSIIVTGNEIDAYFDVVLKALFMYKKDLSEATTHIGHGMVRLPEGKMSSRTGKIIRGEWVLDEARKKLLDAHDMEDEIAEQVALGAVKYAFLKQGIGGDIAFDFESSLSLEGNSGPYLQYTVARCNSVIQKAPTFKDTVLQGAYSNLNEEELSVLRSLPRFSEVISIAAKTYSPNLLCNYLYDLASKFNTFYAHNRIISEEGKTKNEEVGNFRLTLTAGTGQVLKNGLNLLGIQSPERM</sequence>
<dbReference type="SMART" id="SM00836">
    <property type="entry name" value="DALR_1"/>
    <property type="match status" value="1"/>
</dbReference>
<comment type="similarity">
    <text evidence="1 8 9">Belongs to the class-I aminoacyl-tRNA synthetase family.</text>
</comment>
<organism evidence="13 14">
    <name type="scientific">Candidatus Woesebacteria bacterium GW2011_GWA2_40_7</name>
    <dbReference type="NCBI Taxonomy" id="1618562"/>
    <lineage>
        <taxon>Bacteria</taxon>
        <taxon>Candidatus Woeseibacteriota</taxon>
    </lineage>
</organism>
<dbReference type="SUPFAM" id="SSF52374">
    <property type="entry name" value="Nucleotidylyl transferase"/>
    <property type="match status" value="1"/>
</dbReference>
<gene>
    <name evidence="8" type="primary">argS</name>
    <name evidence="13" type="ORF">UU16_C0041G0004</name>
</gene>
<dbReference type="PRINTS" id="PR01038">
    <property type="entry name" value="TRNASYNTHARG"/>
</dbReference>
<dbReference type="Gene3D" id="3.50.40.10">
    <property type="entry name" value="Phenylalanyl-trna Synthetase, Chain B, domain 3"/>
    <property type="match status" value="1"/>
</dbReference>
<dbReference type="SUPFAM" id="SSF56037">
    <property type="entry name" value="PheT/TilS domain"/>
    <property type="match status" value="1"/>
</dbReference>
<proteinExistence type="inferred from homology"/>
<evidence type="ECO:0000313" key="13">
    <source>
        <dbReference type="EMBL" id="KKR72359.1"/>
    </source>
</evidence>
<reference evidence="13 14" key="1">
    <citation type="journal article" date="2015" name="Nature">
        <title>rRNA introns, odd ribosomes, and small enigmatic genomes across a large radiation of phyla.</title>
        <authorList>
            <person name="Brown C.T."/>
            <person name="Hug L.A."/>
            <person name="Thomas B.C."/>
            <person name="Sharon I."/>
            <person name="Castelle C.J."/>
            <person name="Singh A."/>
            <person name="Wilkins M.J."/>
            <person name="Williams K.H."/>
            <person name="Banfield J.F."/>
        </authorList>
    </citation>
    <scope>NUCLEOTIDE SEQUENCE [LARGE SCALE GENOMIC DNA]</scope>
</reference>
<dbReference type="InterPro" id="IPR035684">
    <property type="entry name" value="ArgRS_core"/>
</dbReference>
<feature type="short sequence motif" description="'HIGH' region" evidence="8">
    <location>
        <begin position="389"/>
        <end position="399"/>
    </location>
</feature>
<dbReference type="PANTHER" id="PTHR11956:SF5">
    <property type="entry name" value="ARGININE--TRNA LIGASE, CYTOPLASMIC"/>
    <property type="match status" value="1"/>
</dbReference>
<dbReference type="InterPro" id="IPR001278">
    <property type="entry name" value="Arg-tRNA-ligase"/>
</dbReference>
<comment type="subunit">
    <text evidence="8">Monomer.</text>
</comment>
<keyword evidence="2 8" id="KW-0436">Ligase</keyword>
<dbReference type="GO" id="GO:0004814">
    <property type="term" value="F:arginine-tRNA ligase activity"/>
    <property type="evidence" value="ECO:0007669"/>
    <property type="project" value="UniProtKB-UniRule"/>
</dbReference>
<dbReference type="SMART" id="SM01016">
    <property type="entry name" value="Arg_tRNA_synt_N"/>
    <property type="match status" value="1"/>
</dbReference>
<evidence type="ECO:0000256" key="2">
    <source>
        <dbReference type="ARBA" id="ARBA00022598"/>
    </source>
</evidence>
<keyword evidence="3 8" id="KW-0547">Nucleotide-binding</keyword>
<dbReference type="Pfam" id="PF03483">
    <property type="entry name" value="B3_4"/>
    <property type="match status" value="1"/>
</dbReference>
<evidence type="ECO:0000256" key="9">
    <source>
        <dbReference type="RuleBase" id="RU363038"/>
    </source>
</evidence>
<dbReference type="EMBL" id="LBZO01000041">
    <property type="protein sequence ID" value="KKR72359.1"/>
    <property type="molecule type" value="Genomic_DNA"/>
</dbReference>
<dbReference type="InterPro" id="IPR005148">
    <property type="entry name" value="Arg-tRNA-synth_N"/>
</dbReference>
<comment type="caution">
    <text evidence="13">The sequence shown here is derived from an EMBL/GenBank/DDBJ whole genome shotgun (WGS) entry which is preliminary data.</text>
</comment>
<dbReference type="SMART" id="SM00873">
    <property type="entry name" value="B3_4"/>
    <property type="match status" value="1"/>
</dbReference>
<dbReference type="NCBIfam" id="TIGR00456">
    <property type="entry name" value="argS"/>
    <property type="match status" value="1"/>
</dbReference>
<feature type="domain" description="DALR anticodon binding" evidence="10">
    <location>
        <begin position="748"/>
        <end position="869"/>
    </location>
</feature>
<feature type="domain" description="B3/B4 tRNA-binding" evidence="11">
    <location>
        <begin position="69"/>
        <end position="222"/>
    </location>
</feature>
<dbReference type="GO" id="GO:0004826">
    <property type="term" value="F:phenylalanine-tRNA ligase activity"/>
    <property type="evidence" value="ECO:0007669"/>
    <property type="project" value="InterPro"/>
</dbReference>
<evidence type="ECO:0000259" key="11">
    <source>
        <dbReference type="SMART" id="SM00873"/>
    </source>
</evidence>
<dbReference type="InterPro" id="IPR020825">
    <property type="entry name" value="Phe-tRNA_synthase-like_B3/B4"/>
</dbReference>
<dbReference type="Gene3D" id="1.10.730.10">
    <property type="entry name" value="Isoleucyl-tRNA Synthetase, Domain 1"/>
    <property type="match status" value="1"/>
</dbReference>
<dbReference type="Proteomes" id="UP000034013">
    <property type="component" value="Unassembled WGS sequence"/>
</dbReference>